<evidence type="ECO:0000256" key="1">
    <source>
        <dbReference type="ARBA" id="ARBA00004651"/>
    </source>
</evidence>
<comment type="caution">
    <text evidence="8">The sequence shown here is derived from an EMBL/GenBank/DDBJ whole genome shotgun (WGS) entry which is preliminary data.</text>
</comment>
<dbReference type="NCBIfam" id="NF004905">
    <property type="entry name" value="PRK06265.1-5"/>
    <property type="match status" value="1"/>
</dbReference>
<dbReference type="PANTHER" id="PTHR34229">
    <property type="entry name" value="METAL TRANSPORT PROTEIN HI_1621-RELATED"/>
    <property type="match status" value="1"/>
</dbReference>
<evidence type="ECO:0000256" key="5">
    <source>
        <dbReference type="ARBA" id="ARBA00022989"/>
    </source>
</evidence>
<evidence type="ECO:0000313" key="8">
    <source>
        <dbReference type="EMBL" id="MBK1630383.1"/>
    </source>
</evidence>
<dbReference type="InterPro" id="IPR002751">
    <property type="entry name" value="CbiM/NikMN"/>
</dbReference>
<dbReference type="RefSeq" id="WP_200235177.1">
    <property type="nucleotide sequence ID" value="NZ_NRRV01000011.1"/>
</dbReference>
<keyword evidence="3" id="KW-1003">Cell membrane</keyword>
<dbReference type="Gene3D" id="1.10.1760.20">
    <property type="match status" value="1"/>
</dbReference>
<feature type="transmembrane region" description="Helical" evidence="7">
    <location>
        <begin position="98"/>
        <end position="119"/>
    </location>
</feature>
<keyword evidence="4 7" id="KW-0812">Transmembrane</keyword>
<evidence type="ECO:0000256" key="4">
    <source>
        <dbReference type="ARBA" id="ARBA00022692"/>
    </source>
</evidence>
<dbReference type="NCBIfam" id="NF004903">
    <property type="entry name" value="PRK06265.1-3"/>
    <property type="match status" value="1"/>
</dbReference>
<organism evidence="8 9">
    <name type="scientific">Thiohalocapsa halophila</name>
    <dbReference type="NCBI Taxonomy" id="69359"/>
    <lineage>
        <taxon>Bacteria</taxon>
        <taxon>Pseudomonadati</taxon>
        <taxon>Pseudomonadota</taxon>
        <taxon>Gammaproteobacteria</taxon>
        <taxon>Chromatiales</taxon>
        <taxon>Chromatiaceae</taxon>
        <taxon>Thiohalocapsa</taxon>
    </lineage>
</organism>
<proteinExistence type="predicted"/>
<sequence length="206" mass="20609">MAHIPDGVLSAPVLLTGAAASAGLLAIALRRLDWEGLPQAAVLAAAFFVSSLISIPLGPSSAHLLLNGLMGLLLGWTAVPALFVALVLQAAFFGYGGVVVLGVNTLNIALPALLCAAALRPLLSRARPRAVLGIGAAAGAAGVLLTALMVALSLGLSGEPFLPAAKAVVIIYVPLALVEALVTGTVLGFLHRVAPEMLPGPIRSAA</sequence>
<protein>
    <submittedName>
        <fullName evidence="8">Cobalamin biosynthesis protein CbiM</fullName>
    </submittedName>
</protein>
<dbReference type="PANTHER" id="PTHR34229:SF1">
    <property type="entry name" value="METAL TRANSPORT PROTEIN HI_1621-RELATED"/>
    <property type="match status" value="1"/>
</dbReference>
<dbReference type="Proteomes" id="UP000748752">
    <property type="component" value="Unassembled WGS sequence"/>
</dbReference>
<evidence type="ECO:0000256" key="2">
    <source>
        <dbReference type="ARBA" id="ARBA00022448"/>
    </source>
</evidence>
<keyword evidence="5 7" id="KW-1133">Transmembrane helix</keyword>
<accession>A0ABS1CER2</accession>
<feature type="transmembrane region" description="Helical" evidence="7">
    <location>
        <begin position="167"/>
        <end position="190"/>
    </location>
</feature>
<feature type="transmembrane region" description="Helical" evidence="7">
    <location>
        <begin position="69"/>
        <end position="92"/>
    </location>
</feature>
<feature type="transmembrane region" description="Helical" evidence="7">
    <location>
        <begin position="131"/>
        <end position="155"/>
    </location>
</feature>
<dbReference type="EMBL" id="NRRV01000011">
    <property type="protein sequence ID" value="MBK1630383.1"/>
    <property type="molecule type" value="Genomic_DNA"/>
</dbReference>
<feature type="transmembrane region" description="Helical" evidence="7">
    <location>
        <begin position="36"/>
        <end position="57"/>
    </location>
</feature>
<evidence type="ECO:0000256" key="3">
    <source>
        <dbReference type="ARBA" id="ARBA00022475"/>
    </source>
</evidence>
<keyword evidence="6 7" id="KW-0472">Membrane</keyword>
<keyword evidence="9" id="KW-1185">Reference proteome</keyword>
<gene>
    <name evidence="8" type="ORF">CKO31_06405</name>
</gene>
<name>A0ABS1CER2_9GAMM</name>
<comment type="subcellular location">
    <subcellularLocation>
        <location evidence="1">Cell membrane</location>
        <topology evidence="1">Multi-pass membrane protein</topology>
    </subcellularLocation>
</comment>
<reference evidence="8 9" key="1">
    <citation type="journal article" date="2020" name="Microorganisms">
        <title>Osmotic Adaptation and Compatible Solute Biosynthesis of Phototrophic Bacteria as Revealed from Genome Analyses.</title>
        <authorList>
            <person name="Imhoff J.F."/>
            <person name="Rahn T."/>
            <person name="Kunzel S."/>
            <person name="Keller A."/>
            <person name="Neulinger S.C."/>
        </authorList>
    </citation>
    <scope>NUCLEOTIDE SEQUENCE [LARGE SCALE GENOMIC DNA]</scope>
    <source>
        <strain evidence="8 9">DSM 6210</strain>
    </source>
</reference>
<evidence type="ECO:0000256" key="7">
    <source>
        <dbReference type="SAM" id="Phobius"/>
    </source>
</evidence>
<dbReference type="Pfam" id="PF01891">
    <property type="entry name" value="CbiM"/>
    <property type="match status" value="1"/>
</dbReference>
<evidence type="ECO:0000256" key="6">
    <source>
        <dbReference type="ARBA" id="ARBA00023136"/>
    </source>
</evidence>
<keyword evidence="2" id="KW-0813">Transport</keyword>
<evidence type="ECO:0000313" key="9">
    <source>
        <dbReference type="Proteomes" id="UP000748752"/>
    </source>
</evidence>